<dbReference type="InterPro" id="IPR043197">
    <property type="entry name" value="Plakin"/>
</dbReference>
<dbReference type="GO" id="GO:0005737">
    <property type="term" value="C:cytoplasm"/>
    <property type="evidence" value="ECO:0007669"/>
    <property type="project" value="TreeGrafter"/>
</dbReference>
<name>A0A1B0DFZ9_PHLPP</name>
<dbReference type="Gene3D" id="1.20.58.60">
    <property type="match status" value="1"/>
</dbReference>
<dbReference type="Proteomes" id="UP000092462">
    <property type="component" value="Unassembled WGS sequence"/>
</dbReference>
<dbReference type="PANTHER" id="PTHR23169:SF23">
    <property type="entry name" value="SHORT STOP, ISOFORM H"/>
    <property type="match status" value="1"/>
</dbReference>
<reference evidence="1" key="1">
    <citation type="submission" date="2022-08" db="UniProtKB">
        <authorList>
            <consortium name="EnsemblMetazoa"/>
        </authorList>
    </citation>
    <scope>IDENTIFICATION</scope>
    <source>
        <strain evidence="1">Israel</strain>
    </source>
</reference>
<dbReference type="GO" id="GO:0031122">
    <property type="term" value="P:cytoplasmic microtubule organization"/>
    <property type="evidence" value="ECO:0007669"/>
    <property type="project" value="TreeGrafter"/>
</dbReference>
<dbReference type="SUPFAM" id="SSF46966">
    <property type="entry name" value="Spectrin repeat"/>
    <property type="match status" value="1"/>
</dbReference>
<dbReference type="GO" id="GO:0005882">
    <property type="term" value="C:intermediate filament"/>
    <property type="evidence" value="ECO:0007669"/>
    <property type="project" value="TreeGrafter"/>
</dbReference>
<protein>
    <submittedName>
        <fullName evidence="1">Uncharacterized protein</fullName>
    </submittedName>
</protein>
<keyword evidence="2" id="KW-1185">Reference proteome</keyword>
<evidence type="ECO:0000313" key="1">
    <source>
        <dbReference type="EnsemblMetazoa" id="PPAI006960-PA"/>
    </source>
</evidence>
<dbReference type="GO" id="GO:0016020">
    <property type="term" value="C:membrane"/>
    <property type="evidence" value="ECO:0007669"/>
    <property type="project" value="TreeGrafter"/>
</dbReference>
<dbReference type="GO" id="GO:0042060">
    <property type="term" value="P:wound healing"/>
    <property type="evidence" value="ECO:0007669"/>
    <property type="project" value="TreeGrafter"/>
</dbReference>
<dbReference type="GO" id="GO:0030056">
    <property type="term" value="C:hemidesmosome"/>
    <property type="evidence" value="ECO:0007669"/>
    <property type="project" value="TreeGrafter"/>
</dbReference>
<dbReference type="VEuPathDB" id="VectorBase:PPAI006960"/>
<dbReference type="AlphaFoldDB" id="A0A1B0DFZ9"/>
<proteinExistence type="predicted"/>
<sequence>ESKQASQRFLEQCIAIKTNLESLARELEHIISSPLPRDRDSLEYAKRIHSDFELRLAQEEVPVKRFQETFRNIPLKTPALKKSLDNLLDLWTEINSQSKLHGQRLKLLEEGLMELEINEQVYEEVDADLSNFTVIPNRLEELRDVLQRLHKLKSVVSAQQFHIDKMNTAVDQLGRMGVPTKVVGDLKRIHSTVEHFNVKWNNLERKLDTRIRECESAQSFMTNLRSSQVKEETWIDGATEELMAMPPPTSAQELDVSRVFVCIDLIGHFEAIRSLSGKK</sequence>
<dbReference type="PANTHER" id="PTHR23169">
    <property type="entry name" value="ENVOPLAKIN"/>
    <property type="match status" value="1"/>
</dbReference>
<dbReference type="GO" id="GO:0005198">
    <property type="term" value="F:structural molecule activity"/>
    <property type="evidence" value="ECO:0007669"/>
    <property type="project" value="TreeGrafter"/>
</dbReference>
<evidence type="ECO:0000313" key="2">
    <source>
        <dbReference type="Proteomes" id="UP000092462"/>
    </source>
</evidence>
<dbReference type="EMBL" id="AJVK01059179">
    <property type="status" value="NOT_ANNOTATED_CDS"/>
    <property type="molecule type" value="Genomic_DNA"/>
</dbReference>
<dbReference type="EnsemblMetazoa" id="PPAI006960-RA">
    <property type="protein sequence ID" value="PPAI006960-PA"/>
    <property type="gene ID" value="PPAI006960"/>
</dbReference>
<organism evidence="1 2">
    <name type="scientific">Phlebotomus papatasi</name>
    <name type="common">Sandfly</name>
    <dbReference type="NCBI Taxonomy" id="29031"/>
    <lineage>
        <taxon>Eukaryota</taxon>
        <taxon>Metazoa</taxon>
        <taxon>Ecdysozoa</taxon>
        <taxon>Arthropoda</taxon>
        <taxon>Hexapoda</taxon>
        <taxon>Insecta</taxon>
        <taxon>Pterygota</taxon>
        <taxon>Neoptera</taxon>
        <taxon>Endopterygota</taxon>
        <taxon>Diptera</taxon>
        <taxon>Nematocera</taxon>
        <taxon>Psychodoidea</taxon>
        <taxon>Psychodidae</taxon>
        <taxon>Phlebotomus</taxon>
        <taxon>Phlebotomus</taxon>
    </lineage>
</organism>
<dbReference type="VEuPathDB" id="VectorBase:PPAPM1_010441"/>
<dbReference type="GO" id="GO:0045104">
    <property type="term" value="P:intermediate filament cytoskeleton organization"/>
    <property type="evidence" value="ECO:0007669"/>
    <property type="project" value="InterPro"/>
</dbReference>
<accession>A0A1B0DFZ9</accession>